<dbReference type="SUPFAM" id="SSF53850">
    <property type="entry name" value="Periplasmic binding protein-like II"/>
    <property type="match status" value="1"/>
</dbReference>
<name>A0AA86MZA7_9BACT</name>
<protein>
    <submittedName>
        <fullName evidence="6">ABC transporter, periplasmic spermidine putrescine-binding protein potD (TC_3.A.1.11.1)</fullName>
    </submittedName>
</protein>
<keyword evidence="7" id="KW-1185">Reference proteome</keyword>
<dbReference type="PANTHER" id="PTHR30222">
    <property type="entry name" value="SPERMIDINE/PUTRESCINE-BINDING PERIPLASMIC PROTEIN"/>
    <property type="match status" value="1"/>
</dbReference>
<dbReference type="Pfam" id="PF13416">
    <property type="entry name" value="SBP_bac_8"/>
    <property type="match status" value="1"/>
</dbReference>
<evidence type="ECO:0000256" key="3">
    <source>
        <dbReference type="ARBA" id="ARBA00022729"/>
    </source>
</evidence>
<reference evidence="6" key="1">
    <citation type="submission" date="2022-10" db="EMBL/GenBank/DDBJ databases">
        <authorList>
            <person name="Koch H."/>
        </authorList>
    </citation>
    <scope>NUCLEOTIDE SEQUENCE</scope>
    <source>
        <strain evidence="6">DNF</strain>
    </source>
</reference>
<dbReference type="Gene3D" id="3.40.190.10">
    <property type="entry name" value="Periplasmic binding protein-like II"/>
    <property type="match status" value="2"/>
</dbReference>
<evidence type="ECO:0000256" key="1">
    <source>
        <dbReference type="ARBA" id="ARBA00004418"/>
    </source>
</evidence>
<sequence>MISRGPALVGCIGLLAGIAWSLGGCPFFGQEEQGTGASPKVLHYFTWSDYVSQDLIAEFERQEGAQVVVDTFSSNEELLAKLQTGASGYDVAVPSDFMVAIMIRLGLLAELSPDRVPNLDLVEPHLQDLSFDPGNRYSVPYLWGTVGIGYDEAHFPDAPDSWAVLWESRYRGRISMLNDQREVFGAVFRLMGISMNQVDPLAIERAKDKLIAQKPLVKAYTSDHYDQLLAAGEVVLAHGWVGPMVRARADRPSIRYTVPREGGTIWADCLVVLKSSRQPDLAHRFINFLLETRVSARTAERLFFAPANRLAKDQVRPDLRQDKGIFPAPSLLQGLEWMTDVGEAIRLYDRAWTELKMT</sequence>
<dbReference type="GO" id="GO:0042597">
    <property type="term" value="C:periplasmic space"/>
    <property type="evidence" value="ECO:0007669"/>
    <property type="project" value="UniProtKB-SubCell"/>
</dbReference>
<dbReference type="EMBL" id="OX365700">
    <property type="protein sequence ID" value="CAI4031837.1"/>
    <property type="molecule type" value="Genomic_DNA"/>
</dbReference>
<dbReference type="PRINTS" id="PR00909">
    <property type="entry name" value="SPERMDNBNDNG"/>
</dbReference>
<evidence type="ECO:0000313" key="7">
    <source>
        <dbReference type="Proteomes" id="UP001179121"/>
    </source>
</evidence>
<dbReference type="PROSITE" id="PS51257">
    <property type="entry name" value="PROKAR_LIPOPROTEIN"/>
    <property type="match status" value="1"/>
</dbReference>
<dbReference type="GO" id="GO:0019808">
    <property type="term" value="F:polyamine binding"/>
    <property type="evidence" value="ECO:0007669"/>
    <property type="project" value="InterPro"/>
</dbReference>
<proteinExistence type="predicted"/>
<keyword evidence="4" id="KW-0574">Periplasm</keyword>
<accession>A0AA86MZA7</accession>
<dbReference type="PIRSF" id="PIRSF019574">
    <property type="entry name" value="Periplasmic_polyamine_BP"/>
    <property type="match status" value="1"/>
</dbReference>
<keyword evidence="2" id="KW-0813">Transport</keyword>
<evidence type="ECO:0000256" key="5">
    <source>
        <dbReference type="PIRSR" id="PIRSR019574-1"/>
    </source>
</evidence>
<evidence type="ECO:0000313" key="6">
    <source>
        <dbReference type="EMBL" id="CAI4031837.1"/>
    </source>
</evidence>
<evidence type="ECO:0000256" key="4">
    <source>
        <dbReference type="ARBA" id="ARBA00022764"/>
    </source>
</evidence>
<dbReference type="Proteomes" id="UP001179121">
    <property type="component" value="Chromosome"/>
</dbReference>
<keyword evidence="3" id="KW-0732">Signal</keyword>
<gene>
    <name evidence="6" type="ORF">DNFV4_02258</name>
</gene>
<dbReference type="CDD" id="cd13590">
    <property type="entry name" value="PBP2_PotD_PotF_like"/>
    <property type="match status" value="1"/>
</dbReference>
<dbReference type="PANTHER" id="PTHR30222:SF17">
    <property type="entry name" value="SPERMIDINE_PUTRESCINE-BINDING PERIPLASMIC PROTEIN"/>
    <property type="match status" value="1"/>
</dbReference>
<dbReference type="InterPro" id="IPR006059">
    <property type="entry name" value="SBP"/>
</dbReference>
<evidence type="ECO:0000256" key="2">
    <source>
        <dbReference type="ARBA" id="ARBA00022448"/>
    </source>
</evidence>
<dbReference type="InterPro" id="IPR001188">
    <property type="entry name" value="Sperm_putr-bd"/>
</dbReference>
<organism evidence="6 7">
    <name type="scientific">Nitrospira tepida</name>
    <dbReference type="NCBI Taxonomy" id="2973512"/>
    <lineage>
        <taxon>Bacteria</taxon>
        <taxon>Pseudomonadati</taxon>
        <taxon>Nitrospirota</taxon>
        <taxon>Nitrospiria</taxon>
        <taxon>Nitrospirales</taxon>
        <taxon>Nitrospiraceae</taxon>
        <taxon>Nitrospira</taxon>
    </lineage>
</organism>
<dbReference type="RefSeq" id="WP_289268598.1">
    <property type="nucleotide sequence ID" value="NZ_OX365700.1"/>
</dbReference>
<dbReference type="KEGG" id="nti:DNFV4_02258"/>
<comment type="subcellular location">
    <subcellularLocation>
        <location evidence="1">Periplasm</location>
    </subcellularLocation>
</comment>
<dbReference type="AlphaFoldDB" id="A0AA86MZA7"/>
<feature type="binding site" evidence="5">
    <location>
        <begin position="179"/>
        <end position="182"/>
    </location>
    <ligand>
        <name>spermidine</name>
        <dbReference type="ChEBI" id="CHEBI:57834"/>
    </ligand>
</feature>
<dbReference type="GO" id="GO:0015846">
    <property type="term" value="P:polyamine transport"/>
    <property type="evidence" value="ECO:0007669"/>
    <property type="project" value="InterPro"/>
</dbReference>